<organism evidence="1 2">
    <name type="scientific">Chthoniobacter flavus Ellin428</name>
    <dbReference type="NCBI Taxonomy" id="497964"/>
    <lineage>
        <taxon>Bacteria</taxon>
        <taxon>Pseudomonadati</taxon>
        <taxon>Verrucomicrobiota</taxon>
        <taxon>Spartobacteria</taxon>
        <taxon>Chthoniobacterales</taxon>
        <taxon>Chthoniobacteraceae</taxon>
        <taxon>Chthoniobacter</taxon>
    </lineage>
</organism>
<keyword evidence="2" id="KW-1185">Reference proteome</keyword>
<proteinExistence type="predicted"/>
<dbReference type="STRING" id="497964.CfE428DRAFT_0399"/>
<protein>
    <submittedName>
        <fullName evidence="1">Uncharacterized protein</fullName>
    </submittedName>
</protein>
<evidence type="ECO:0000313" key="1">
    <source>
        <dbReference type="EMBL" id="EDY22274.1"/>
    </source>
</evidence>
<dbReference type="Proteomes" id="UP000005824">
    <property type="component" value="Unassembled WGS sequence"/>
</dbReference>
<evidence type="ECO:0000313" key="2">
    <source>
        <dbReference type="Proteomes" id="UP000005824"/>
    </source>
</evidence>
<dbReference type="RefSeq" id="WP_006977726.1">
    <property type="nucleotide sequence ID" value="NZ_ABVL01000001.1"/>
</dbReference>
<accession>B4CUN6</accession>
<sequence length="90" mass="10419">MIDVEPLSQNEWLVTVKGQTTTEHRVRVTPEEVRRLAGEKSSTPQLLEASFRFLLERESNTSILSSFDLLVIGRYFPEYETEIRRYLTGG</sequence>
<reference evidence="1 2" key="1">
    <citation type="journal article" date="2011" name="J. Bacteriol.">
        <title>Genome sequence of Chthoniobacter flavus Ellin428, an aerobic heterotrophic soil bacterium.</title>
        <authorList>
            <person name="Kant R."/>
            <person name="van Passel M.W."/>
            <person name="Palva A."/>
            <person name="Lucas S."/>
            <person name="Lapidus A."/>
            <person name="Glavina Del Rio T."/>
            <person name="Dalin E."/>
            <person name="Tice H."/>
            <person name="Bruce D."/>
            <person name="Goodwin L."/>
            <person name="Pitluck S."/>
            <person name="Larimer F.W."/>
            <person name="Land M.L."/>
            <person name="Hauser L."/>
            <person name="Sangwan P."/>
            <person name="de Vos W.M."/>
            <person name="Janssen P.H."/>
            <person name="Smidt H."/>
        </authorList>
    </citation>
    <scope>NUCLEOTIDE SEQUENCE [LARGE SCALE GENOMIC DNA]</scope>
    <source>
        <strain evidence="1 2">Ellin428</strain>
    </source>
</reference>
<dbReference type="AlphaFoldDB" id="B4CUN6"/>
<comment type="caution">
    <text evidence="1">The sequence shown here is derived from an EMBL/GenBank/DDBJ whole genome shotgun (WGS) entry which is preliminary data.</text>
</comment>
<gene>
    <name evidence="1" type="ORF">CfE428DRAFT_0399</name>
</gene>
<dbReference type="InParanoid" id="B4CUN6"/>
<name>B4CUN6_9BACT</name>
<dbReference type="EMBL" id="ABVL01000001">
    <property type="protein sequence ID" value="EDY22274.1"/>
    <property type="molecule type" value="Genomic_DNA"/>
</dbReference>